<comment type="caution">
    <text evidence="5">The sequence shown here is derived from an EMBL/GenBank/DDBJ whole genome shotgun (WGS) entry which is preliminary data.</text>
</comment>
<dbReference type="Gene3D" id="6.10.250.1710">
    <property type="match status" value="1"/>
</dbReference>
<dbReference type="EMBL" id="JALLBG020000199">
    <property type="protein sequence ID" value="KAL3759604.1"/>
    <property type="molecule type" value="Genomic_DNA"/>
</dbReference>
<keyword evidence="6" id="KW-1185">Reference proteome</keyword>
<dbReference type="Gene3D" id="1.10.287.1060">
    <property type="entry name" value="ESAT-6-like"/>
    <property type="match status" value="1"/>
</dbReference>
<evidence type="ECO:0000313" key="6">
    <source>
        <dbReference type="Proteomes" id="UP001530293"/>
    </source>
</evidence>
<name>A0ABD3M6J6_9STRA</name>
<feature type="compositionally biased region" description="Low complexity" evidence="4">
    <location>
        <begin position="20"/>
        <end position="32"/>
    </location>
</feature>
<reference evidence="5 6" key="1">
    <citation type="submission" date="2024-10" db="EMBL/GenBank/DDBJ databases">
        <title>Updated reference genomes for cyclostephanoid diatoms.</title>
        <authorList>
            <person name="Roberts W.R."/>
            <person name="Alverson A.J."/>
        </authorList>
    </citation>
    <scope>NUCLEOTIDE SEQUENCE [LARGE SCALE GENOMIC DNA]</scope>
    <source>
        <strain evidence="5 6">AJA232-27</strain>
    </source>
</reference>
<evidence type="ECO:0000256" key="2">
    <source>
        <dbReference type="ARBA" id="ARBA00006190"/>
    </source>
</evidence>
<keyword evidence="3" id="KW-0967">Endosome</keyword>
<dbReference type="InterPro" id="IPR005024">
    <property type="entry name" value="Snf7_fam"/>
</dbReference>
<gene>
    <name evidence="5" type="ORF">ACHAWU_009751</name>
</gene>
<evidence type="ECO:0000256" key="1">
    <source>
        <dbReference type="ARBA" id="ARBA00004177"/>
    </source>
</evidence>
<sequence length="248" mass="27159">MNWFGRTKKAPEHSAVSSTTGSRPASSGRAGVARGGGGGGAATTAIQTNTANTVVALRESINTNEKREAHLQKRIDLLNEEAKTKMAKKDKKGALFALKRRKLIETELDKIANIKMTLETQVMNLESAQQNIVTFKVMDAAKGAMADIRKVTDIEKVDDLMDGIKDEMEMADEISNALAQPIDPFMADEDELLAELEELAVEDAEEQLLRPTVTEYPTVPSTKLPTIMNATKEEEEELRLLEAELAGM</sequence>
<comment type="similarity">
    <text evidence="2">Belongs to the SNF7 family.</text>
</comment>
<proteinExistence type="inferred from homology"/>
<dbReference type="GO" id="GO:0005768">
    <property type="term" value="C:endosome"/>
    <property type="evidence" value="ECO:0007669"/>
    <property type="project" value="UniProtKB-SubCell"/>
</dbReference>
<dbReference type="PANTHER" id="PTHR22761">
    <property type="entry name" value="CHARGED MULTIVESICULAR BODY PROTEIN"/>
    <property type="match status" value="1"/>
</dbReference>
<comment type="subcellular location">
    <subcellularLocation>
        <location evidence="1">Endosome</location>
    </subcellularLocation>
</comment>
<feature type="region of interest" description="Disordered" evidence="4">
    <location>
        <begin position="1"/>
        <end position="45"/>
    </location>
</feature>
<dbReference type="Pfam" id="PF03357">
    <property type="entry name" value="Snf7"/>
    <property type="match status" value="1"/>
</dbReference>
<dbReference type="AlphaFoldDB" id="A0ABD3M6J6"/>
<organism evidence="5 6">
    <name type="scientific">Discostella pseudostelligera</name>
    <dbReference type="NCBI Taxonomy" id="259834"/>
    <lineage>
        <taxon>Eukaryota</taxon>
        <taxon>Sar</taxon>
        <taxon>Stramenopiles</taxon>
        <taxon>Ochrophyta</taxon>
        <taxon>Bacillariophyta</taxon>
        <taxon>Coscinodiscophyceae</taxon>
        <taxon>Thalassiosirophycidae</taxon>
        <taxon>Stephanodiscales</taxon>
        <taxon>Stephanodiscaceae</taxon>
        <taxon>Discostella</taxon>
    </lineage>
</organism>
<evidence type="ECO:0000313" key="5">
    <source>
        <dbReference type="EMBL" id="KAL3759604.1"/>
    </source>
</evidence>
<protein>
    <submittedName>
        <fullName evidence="5">Uncharacterized protein</fullName>
    </submittedName>
</protein>
<dbReference type="Proteomes" id="UP001530293">
    <property type="component" value="Unassembled WGS sequence"/>
</dbReference>
<accession>A0ABD3M6J6</accession>
<dbReference type="GO" id="GO:0016192">
    <property type="term" value="P:vesicle-mediated transport"/>
    <property type="evidence" value="ECO:0007669"/>
    <property type="project" value="UniProtKB-ARBA"/>
</dbReference>
<dbReference type="PANTHER" id="PTHR22761:SF10">
    <property type="entry name" value="GH13992P"/>
    <property type="match status" value="1"/>
</dbReference>
<evidence type="ECO:0000256" key="4">
    <source>
        <dbReference type="SAM" id="MobiDB-lite"/>
    </source>
</evidence>
<evidence type="ECO:0000256" key="3">
    <source>
        <dbReference type="ARBA" id="ARBA00022753"/>
    </source>
</evidence>